<dbReference type="InterPro" id="IPR042206">
    <property type="entry name" value="CRISPR-assoc_Cas1_C"/>
</dbReference>
<dbReference type="Gene3D" id="1.20.120.920">
    <property type="entry name" value="CRISPR-associated endonuclease Cas1, C-terminal domain"/>
    <property type="match status" value="1"/>
</dbReference>
<dbReference type="GO" id="GO:0004520">
    <property type="term" value="F:DNA endonuclease activity"/>
    <property type="evidence" value="ECO:0007669"/>
    <property type="project" value="InterPro"/>
</dbReference>
<evidence type="ECO:0000256" key="2">
    <source>
        <dbReference type="ARBA" id="ARBA00022723"/>
    </source>
</evidence>
<reference evidence="11 12" key="1">
    <citation type="submission" date="2018-05" db="EMBL/GenBank/DDBJ databases">
        <title>A metagenomic window into the 2 km-deep terrestrial subsurface aquifer revealed taxonomically and functionally diverse microbial community comprising novel uncultured bacterial lineages.</title>
        <authorList>
            <person name="Kadnikov V.V."/>
            <person name="Mardanov A.V."/>
            <person name="Beletsky A.V."/>
            <person name="Banks D."/>
            <person name="Pimenov N.V."/>
            <person name="Frank Y.A."/>
            <person name="Karnachuk O.V."/>
            <person name="Ravin N.V."/>
        </authorList>
    </citation>
    <scope>NUCLEOTIDE SEQUENCE [LARGE SCALE GENOMIC DNA]</scope>
    <source>
        <strain evidence="11">BY5</strain>
    </source>
</reference>
<dbReference type="InterPro" id="IPR002729">
    <property type="entry name" value="CRISPR-assoc_Cas1"/>
</dbReference>
<dbReference type="GO" id="GO:0016787">
    <property type="term" value="F:hydrolase activity"/>
    <property type="evidence" value="ECO:0007669"/>
    <property type="project" value="UniProtKB-KW"/>
</dbReference>
<evidence type="ECO:0000313" key="12">
    <source>
        <dbReference type="Proteomes" id="UP000252355"/>
    </source>
</evidence>
<keyword evidence="1 10" id="KW-0540">Nuclease</keyword>
<dbReference type="InterPro" id="IPR042211">
    <property type="entry name" value="CRISPR-assoc_Cas1_N"/>
</dbReference>
<dbReference type="EC" id="3.1.-.-" evidence="10"/>
<dbReference type="NCBIfam" id="TIGR03640">
    <property type="entry name" value="cas1_DVULG"/>
    <property type="match status" value="1"/>
</dbReference>
<evidence type="ECO:0000256" key="8">
    <source>
        <dbReference type="ARBA" id="ARBA00023211"/>
    </source>
</evidence>
<keyword evidence="5 10" id="KW-0460">Magnesium</keyword>
<evidence type="ECO:0000256" key="10">
    <source>
        <dbReference type="HAMAP-Rule" id="MF_01470"/>
    </source>
</evidence>
<accession>A0A367ZM06</accession>
<dbReference type="Proteomes" id="UP000252355">
    <property type="component" value="Unassembled WGS sequence"/>
</dbReference>
<dbReference type="Pfam" id="PF01867">
    <property type="entry name" value="Cas_Cas1"/>
    <property type="match status" value="1"/>
</dbReference>
<comment type="cofactor">
    <cofactor evidence="10">
        <name>Mg(2+)</name>
        <dbReference type="ChEBI" id="CHEBI:18420"/>
    </cofactor>
    <cofactor evidence="10">
        <name>Mn(2+)</name>
        <dbReference type="ChEBI" id="CHEBI:29035"/>
    </cofactor>
</comment>
<dbReference type="CDD" id="cd09721">
    <property type="entry name" value="Cas1_I-C"/>
    <property type="match status" value="1"/>
</dbReference>
<keyword evidence="7 10" id="KW-0238">DNA-binding</keyword>
<dbReference type="Gene3D" id="3.100.10.20">
    <property type="entry name" value="CRISPR-associated endonuclease Cas1, N-terminal domain"/>
    <property type="match status" value="1"/>
</dbReference>
<dbReference type="InterPro" id="IPR019856">
    <property type="entry name" value="CRISPR-assoc_Cas1_DVULG"/>
</dbReference>
<dbReference type="EMBL" id="QOQW01000016">
    <property type="protein sequence ID" value="RCK79056.1"/>
    <property type="molecule type" value="Genomic_DNA"/>
</dbReference>
<sequence>MKRLLNTLYVTTPKSYLHHEGEAVVVRVNKQIRARIPLLTLQSIVCFEQVACSPPLLGLCGRRKVQVAFFDRRGRFLARVQGPVSGNVLLRREQYRRADDLVLATDMARVMVGAKIANCRAVLQRAIRDRPQQASPRLGQAVDQLGDCLKRLREAATDLGAVRGIEGEAARHYFQVFDELILVDKDAFRFQERNRRPPMDRMNAILSFLYTLLAHDVTSALEGVGLDPAVGFLHRDRPGRMGLALDMMEEFRPFLADRMALSLVNLQQVRAKGFRVTETGAVRMDDDTRKALLVAYQKRKQELIHHPFLDEKVEIGLLPHVQAMLLSRFLRGEADGYPPFVWK</sequence>
<comment type="caution">
    <text evidence="11">The sequence shown here is derived from an EMBL/GenBank/DDBJ whole genome shotgun (WGS) entry which is preliminary data.</text>
</comment>
<dbReference type="GO" id="GO:0046872">
    <property type="term" value="F:metal ion binding"/>
    <property type="evidence" value="ECO:0007669"/>
    <property type="project" value="UniProtKB-UniRule"/>
</dbReference>
<dbReference type="PANTHER" id="PTHR34353:SF2">
    <property type="entry name" value="CRISPR-ASSOCIATED ENDONUCLEASE CAS1 1"/>
    <property type="match status" value="1"/>
</dbReference>
<evidence type="ECO:0000313" key="11">
    <source>
        <dbReference type="EMBL" id="RCK79056.1"/>
    </source>
</evidence>
<dbReference type="InterPro" id="IPR050646">
    <property type="entry name" value="Cas1"/>
</dbReference>
<dbReference type="GO" id="GO:0051607">
    <property type="term" value="P:defense response to virus"/>
    <property type="evidence" value="ECO:0007669"/>
    <property type="project" value="UniProtKB-UniRule"/>
</dbReference>
<proteinExistence type="inferred from homology"/>
<keyword evidence="4 10" id="KW-0378">Hydrolase</keyword>
<comment type="similarity">
    <text evidence="10">Belongs to the CRISPR-associated endonuclease Cas1 family.</text>
</comment>
<dbReference type="NCBIfam" id="TIGR00287">
    <property type="entry name" value="cas1"/>
    <property type="match status" value="1"/>
</dbReference>
<organism evidence="11 12">
    <name type="scientific">Candidatus Ozemobacter sibiricus</name>
    <dbReference type="NCBI Taxonomy" id="2268124"/>
    <lineage>
        <taxon>Bacteria</taxon>
        <taxon>Candidatus Ozemobacteria</taxon>
        <taxon>Candidatus Ozemobacterales</taxon>
        <taxon>Candidatus Ozemobacteraceae</taxon>
        <taxon>Candidatus Ozemobacter</taxon>
    </lineage>
</organism>
<protein>
    <recommendedName>
        <fullName evidence="10">CRISPR-associated endonuclease Cas1</fullName>
        <ecNumber evidence="10">3.1.-.-</ecNumber>
    </recommendedName>
</protein>
<dbReference type="PANTHER" id="PTHR34353">
    <property type="entry name" value="CRISPR-ASSOCIATED ENDONUCLEASE CAS1 1"/>
    <property type="match status" value="1"/>
</dbReference>
<evidence type="ECO:0000256" key="6">
    <source>
        <dbReference type="ARBA" id="ARBA00023118"/>
    </source>
</evidence>
<comment type="subunit">
    <text evidence="9 10">Homodimer, forms a heterotetramer with a Cas2 homodimer.</text>
</comment>
<evidence type="ECO:0000256" key="7">
    <source>
        <dbReference type="ARBA" id="ARBA00023125"/>
    </source>
</evidence>
<keyword evidence="6 10" id="KW-0051">Antiviral defense</keyword>
<dbReference type="GO" id="GO:0043571">
    <property type="term" value="P:maintenance of CRISPR repeat elements"/>
    <property type="evidence" value="ECO:0007669"/>
    <property type="project" value="UniProtKB-UniRule"/>
</dbReference>
<keyword evidence="3 10" id="KW-0255">Endonuclease</keyword>
<evidence type="ECO:0000256" key="9">
    <source>
        <dbReference type="ARBA" id="ARBA00038592"/>
    </source>
</evidence>
<dbReference type="GO" id="GO:0003677">
    <property type="term" value="F:DNA binding"/>
    <property type="evidence" value="ECO:0007669"/>
    <property type="project" value="UniProtKB-KW"/>
</dbReference>
<feature type="binding site" evidence="10">
    <location>
        <position position="249"/>
    </location>
    <ligand>
        <name>Mn(2+)</name>
        <dbReference type="ChEBI" id="CHEBI:29035"/>
    </ligand>
</feature>
<dbReference type="AlphaFoldDB" id="A0A367ZM06"/>
<feature type="binding site" evidence="10">
    <location>
        <position position="166"/>
    </location>
    <ligand>
        <name>Mn(2+)</name>
        <dbReference type="ChEBI" id="CHEBI:29035"/>
    </ligand>
</feature>
<evidence type="ECO:0000256" key="5">
    <source>
        <dbReference type="ARBA" id="ARBA00022842"/>
    </source>
</evidence>
<evidence type="ECO:0000256" key="1">
    <source>
        <dbReference type="ARBA" id="ARBA00022722"/>
    </source>
</evidence>
<dbReference type="HAMAP" id="MF_01470">
    <property type="entry name" value="Cas1"/>
    <property type="match status" value="1"/>
</dbReference>
<comment type="function">
    <text evidence="10">CRISPR (clustered regularly interspaced short palindromic repeat), is an adaptive immune system that provides protection against mobile genetic elements (viruses, transposable elements and conjugative plasmids). CRISPR clusters contain spacers, sequences complementary to antecedent mobile elements, and target invading nucleic acids. CRISPR clusters are transcribed and processed into CRISPR RNA (crRNA). Acts as a dsDNA endonuclease. Involved in the integration of spacer DNA into the CRISPR cassette.</text>
</comment>
<name>A0A367ZM06_9BACT</name>
<feature type="binding site" evidence="10">
    <location>
        <position position="234"/>
    </location>
    <ligand>
        <name>Mn(2+)</name>
        <dbReference type="ChEBI" id="CHEBI:29035"/>
    </ligand>
</feature>
<keyword evidence="8 10" id="KW-0464">Manganese</keyword>
<evidence type="ECO:0000256" key="3">
    <source>
        <dbReference type="ARBA" id="ARBA00022759"/>
    </source>
</evidence>
<evidence type="ECO:0000256" key="4">
    <source>
        <dbReference type="ARBA" id="ARBA00022801"/>
    </source>
</evidence>
<gene>
    <name evidence="10" type="primary">cas1</name>
    <name evidence="11" type="ORF">OZSIB_0398</name>
</gene>
<keyword evidence="2 10" id="KW-0479">Metal-binding</keyword>